<feature type="transmembrane region" description="Helical" evidence="1">
    <location>
        <begin position="12"/>
        <end position="30"/>
    </location>
</feature>
<feature type="transmembrane region" description="Helical" evidence="1">
    <location>
        <begin position="168"/>
        <end position="189"/>
    </location>
</feature>
<keyword evidence="1" id="KW-0812">Transmembrane</keyword>
<feature type="transmembrane region" description="Helical" evidence="1">
    <location>
        <begin position="195"/>
        <end position="215"/>
    </location>
</feature>
<gene>
    <name evidence="2" type="ORF">EDD27_4096</name>
</gene>
<comment type="caution">
    <text evidence="2">The sequence shown here is derived from an EMBL/GenBank/DDBJ whole genome shotgun (WGS) entry which is preliminary data.</text>
</comment>
<organism evidence="2 3">
    <name type="scientific">Nonomuraea polychroma</name>
    <dbReference type="NCBI Taxonomy" id="46176"/>
    <lineage>
        <taxon>Bacteria</taxon>
        <taxon>Bacillati</taxon>
        <taxon>Actinomycetota</taxon>
        <taxon>Actinomycetes</taxon>
        <taxon>Streptosporangiales</taxon>
        <taxon>Streptosporangiaceae</taxon>
        <taxon>Nonomuraea</taxon>
    </lineage>
</organism>
<protein>
    <submittedName>
        <fullName evidence="2">Uncharacterized protein DUF4386</fullName>
    </submittedName>
</protein>
<sequence length="237" mass="25403">MRRRTTARAVGVLFFIATAAGVLSVVFLGQPDTELSREAVIQGARTTTTGALMVLIMAAAIAMIPPLIFPVLKERSEPLALGYVVSRTVEVVLLLPGAIGPLMVVAVSREASSPNSSNADARLQAAYTWSQTYDDWGHPVSSIFFCLSVLLLNWVLYRSSMVPRLISAWALAAVAPYLADGLLVMFGVLSLSSPLHTILIVPLAVNEMVLALWLLTRGFNPATPLADASTTRRAEPT</sequence>
<feature type="transmembrane region" description="Helical" evidence="1">
    <location>
        <begin position="50"/>
        <end position="72"/>
    </location>
</feature>
<dbReference type="InterPro" id="IPR025495">
    <property type="entry name" value="DUF4386"/>
</dbReference>
<keyword evidence="1" id="KW-0472">Membrane</keyword>
<keyword evidence="1" id="KW-1133">Transmembrane helix</keyword>
<dbReference type="RefSeq" id="WP_127933779.1">
    <property type="nucleotide sequence ID" value="NZ_SAUN01000001.1"/>
</dbReference>
<keyword evidence="3" id="KW-1185">Reference proteome</keyword>
<dbReference type="Proteomes" id="UP000284824">
    <property type="component" value="Unassembled WGS sequence"/>
</dbReference>
<dbReference type="EMBL" id="SAUN01000001">
    <property type="protein sequence ID" value="RVX41546.1"/>
    <property type="molecule type" value="Genomic_DNA"/>
</dbReference>
<reference evidence="2 3" key="1">
    <citation type="submission" date="2019-01" db="EMBL/GenBank/DDBJ databases">
        <title>Sequencing the genomes of 1000 actinobacteria strains.</title>
        <authorList>
            <person name="Klenk H.-P."/>
        </authorList>
    </citation>
    <scope>NUCLEOTIDE SEQUENCE [LARGE SCALE GENOMIC DNA]</scope>
    <source>
        <strain evidence="2 3">DSM 43925</strain>
    </source>
</reference>
<name>A0A438M763_9ACTN</name>
<feature type="transmembrane region" description="Helical" evidence="1">
    <location>
        <begin position="84"/>
        <end position="107"/>
    </location>
</feature>
<dbReference type="OrthoDB" id="1176146at2"/>
<evidence type="ECO:0000256" key="1">
    <source>
        <dbReference type="SAM" id="Phobius"/>
    </source>
</evidence>
<proteinExistence type="predicted"/>
<evidence type="ECO:0000313" key="2">
    <source>
        <dbReference type="EMBL" id="RVX41546.1"/>
    </source>
</evidence>
<accession>A0A438M763</accession>
<feature type="transmembrane region" description="Helical" evidence="1">
    <location>
        <begin position="136"/>
        <end position="156"/>
    </location>
</feature>
<evidence type="ECO:0000313" key="3">
    <source>
        <dbReference type="Proteomes" id="UP000284824"/>
    </source>
</evidence>
<dbReference type="AlphaFoldDB" id="A0A438M763"/>
<dbReference type="Pfam" id="PF14329">
    <property type="entry name" value="DUF4386"/>
    <property type="match status" value="1"/>
</dbReference>